<reference evidence="2 3" key="1">
    <citation type="journal article" date="2021" name="Sci. Rep.">
        <title>The genome of the diatom Chaetoceros tenuissimus carries an ancient integrated fragment of an extant virus.</title>
        <authorList>
            <person name="Hongo Y."/>
            <person name="Kimura K."/>
            <person name="Takaki Y."/>
            <person name="Yoshida Y."/>
            <person name="Baba S."/>
            <person name="Kobayashi G."/>
            <person name="Nagasaki K."/>
            <person name="Hano T."/>
            <person name="Tomaru Y."/>
        </authorList>
    </citation>
    <scope>NUCLEOTIDE SEQUENCE [LARGE SCALE GENOMIC DNA]</scope>
    <source>
        <strain evidence="2 3">NIES-3715</strain>
    </source>
</reference>
<evidence type="ECO:0000259" key="1">
    <source>
        <dbReference type="Pfam" id="PF00583"/>
    </source>
</evidence>
<dbReference type="SUPFAM" id="SSF55729">
    <property type="entry name" value="Acyl-CoA N-acyltransferases (Nat)"/>
    <property type="match status" value="1"/>
</dbReference>
<protein>
    <recommendedName>
        <fullName evidence="1">N-acetyltransferase domain-containing protein</fullName>
    </recommendedName>
</protein>
<evidence type="ECO:0000313" key="2">
    <source>
        <dbReference type="EMBL" id="GFH51175.1"/>
    </source>
</evidence>
<gene>
    <name evidence="2" type="ORF">CTEN210_07651</name>
</gene>
<keyword evidence="3" id="KW-1185">Reference proteome</keyword>
<dbReference type="EMBL" id="BLLK01000045">
    <property type="protein sequence ID" value="GFH51175.1"/>
    <property type="molecule type" value="Genomic_DNA"/>
</dbReference>
<organism evidence="2 3">
    <name type="scientific">Chaetoceros tenuissimus</name>
    <dbReference type="NCBI Taxonomy" id="426638"/>
    <lineage>
        <taxon>Eukaryota</taxon>
        <taxon>Sar</taxon>
        <taxon>Stramenopiles</taxon>
        <taxon>Ochrophyta</taxon>
        <taxon>Bacillariophyta</taxon>
        <taxon>Coscinodiscophyceae</taxon>
        <taxon>Chaetocerotophycidae</taxon>
        <taxon>Chaetocerotales</taxon>
        <taxon>Chaetocerotaceae</taxon>
        <taxon>Chaetoceros</taxon>
    </lineage>
</organism>
<dbReference type="Proteomes" id="UP001054902">
    <property type="component" value="Unassembled WGS sequence"/>
</dbReference>
<name>A0AAD3CU95_9STRA</name>
<dbReference type="Gene3D" id="3.40.630.30">
    <property type="match status" value="1"/>
</dbReference>
<dbReference type="CDD" id="cd04301">
    <property type="entry name" value="NAT_SF"/>
    <property type="match status" value="1"/>
</dbReference>
<dbReference type="GO" id="GO:0016747">
    <property type="term" value="F:acyltransferase activity, transferring groups other than amino-acyl groups"/>
    <property type="evidence" value="ECO:0007669"/>
    <property type="project" value="InterPro"/>
</dbReference>
<dbReference type="InterPro" id="IPR000182">
    <property type="entry name" value="GNAT_dom"/>
</dbReference>
<evidence type="ECO:0000313" key="3">
    <source>
        <dbReference type="Proteomes" id="UP001054902"/>
    </source>
</evidence>
<dbReference type="InterPro" id="IPR016181">
    <property type="entry name" value="Acyl_CoA_acyltransferase"/>
</dbReference>
<dbReference type="AlphaFoldDB" id="A0AAD3CU95"/>
<accession>A0AAD3CU95</accession>
<comment type="caution">
    <text evidence="2">The sequence shown here is derived from an EMBL/GenBank/DDBJ whole genome shotgun (WGS) entry which is preliminary data.</text>
</comment>
<feature type="domain" description="N-acetyltransferase" evidence="1">
    <location>
        <begin position="162"/>
        <end position="229"/>
    </location>
</feature>
<proteinExistence type="predicted"/>
<sequence>MRRNTERRSYETPFPKNGQVKRLVTSTLLLLFQFYVPSLNTQYAEAILISPPSSSTDFRQLASLLVETFDAPRETPDADNKIASKLEMIQWNLVEKSLTEQYTYNQYVSTTRKMRGKKYAIFVAKEYIEPCKDNDFRASYNVVGMVEMGMTVGPLVAEDEDDGSSLKQVILKPRATIGVLCVKSNFQEKGIGKSLMDKCEYVSSQVWNETRLFAEVEPSNWKALKFFRRNEYQSASSAMNANDESCLDEIVRNATVARRRKVETRPHIVLEKKLCNIEMNS</sequence>
<dbReference type="Pfam" id="PF00583">
    <property type="entry name" value="Acetyltransf_1"/>
    <property type="match status" value="1"/>
</dbReference>